<keyword evidence="6" id="KW-0808">Transferase</keyword>
<dbReference type="PANTHER" id="PTHR45528">
    <property type="entry name" value="SENSOR HISTIDINE KINASE CPXA"/>
    <property type="match status" value="1"/>
</dbReference>
<dbReference type="PANTHER" id="PTHR45528:SF1">
    <property type="entry name" value="SENSOR HISTIDINE KINASE CPXA"/>
    <property type="match status" value="1"/>
</dbReference>
<dbReference type="GO" id="GO:0000155">
    <property type="term" value="F:phosphorelay sensor kinase activity"/>
    <property type="evidence" value="ECO:0007669"/>
    <property type="project" value="InterPro"/>
</dbReference>
<dbReference type="InterPro" id="IPR003661">
    <property type="entry name" value="HisK_dim/P_dom"/>
</dbReference>
<dbReference type="CDD" id="cd00082">
    <property type="entry name" value="HisKA"/>
    <property type="match status" value="1"/>
</dbReference>
<dbReference type="OrthoDB" id="335833at2"/>
<comment type="catalytic activity">
    <reaction evidence="1">
        <text>ATP + protein L-histidine = ADP + protein N-phospho-L-histidine.</text>
        <dbReference type="EC" id="2.7.13.3"/>
    </reaction>
</comment>
<keyword evidence="7 14" id="KW-0812">Transmembrane</keyword>
<dbReference type="Gene3D" id="1.10.287.130">
    <property type="match status" value="1"/>
</dbReference>
<evidence type="ECO:0000256" key="6">
    <source>
        <dbReference type="ARBA" id="ARBA00022679"/>
    </source>
</evidence>
<evidence type="ECO:0000313" key="17">
    <source>
        <dbReference type="EMBL" id="AZK49100.1"/>
    </source>
</evidence>
<dbReference type="SMART" id="SM00387">
    <property type="entry name" value="HATPase_c"/>
    <property type="match status" value="1"/>
</dbReference>
<dbReference type="Pfam" id="PF00672">
    <property type="entry name" value="HAMP"/>
    <property type="match status" value="1"/>
</dbReference>
<dbReference type="EC" id="2.7.13.3" evidence="3"/>
<keyword evidence="18" id="KW-1185">Reference proteome</keyword>
<evidence type="ECO:0000256" key="1">
    <source>
        <dbReference type="ARBA" id="ARBA00000085"/>
    </source>
</evidence>
<evidence type="ECO:0000256" key="9">
    <source>
        <dbReference type="ARBA" id="ARBA00022777"/>
    </source>
</evidence>
<evidence type="ECO:0000313" key="18">
    <source>
        <dbReference type="Proteomes" id="UP000273145"/>
    </source>
</evidence>
<feature type="domain" description="Histidine kinase" evidence="15">
    <location>
        <begin position="229"/>
        <end position="444"/>
    </location>
</feature>
<keyword evidence="13 14" id="KW-0472">Membrane</keyword>
<dbReference type="GO" id="GO:0005886">
    <property type="term" value="C:plasma membrane"/>
    <property type="evidence" value="ECO:0007669"/>
    <property type="project" value="UniProtKB-SubCell"/>
</dbReference>
<feature type="transmembrane region" description="Helical" evidence="14">
    <location>
        <begin position="135"/>
        <end position="156"/>
    </location>
</feature>
<evidence type="ECO:0000256" key="3">
    <source>
        <dbReference type="ARBA" id="ARBA00012438"/>
    </source>
</evidence>
<dbReference type="PRINTS" id="PR00344">
    <property type="entry name" value="BCTRLSENSOR"/>
</dbReference>
<dbReference type="InterPro" id="IPR036097">
    <property type="entry name" value="HisK_dim/P_sf"/>
</dbReference>
<keyword evidence="9 17" id="KW-0418">Kinase</keyword>
<dbReference type="FunFam" id="1.10.287.130:FF:000001">
    <property type="entry name" value="Two-component sensor histidine kinase"/>
    <property type="match status" value="1"/>
</dbReference>
<feature type="domain" description="HAMP" evidence="16">
    <location>
        <begin position="162"/>
        <end position="214"/>
    </location>
</feature>
<dbReference type="InterPro" id="IPR003660">
    <property type="entry name" value="HAMP_dom"/>
</dbReference>
<dbReference type="InterPro" id="IPR036890">
    <property type="entry name" value="HATPase_C_sf"/>
</dbReference>
<dbReference type="InterPro" id="IPR003594">
    <property type="entry name" value="HATPase_dom"/>
</dbReference>
<dbReference type="PROSITE" id="PS50109">
    <property type="entry name" value="HIS_KIN"/>
    <property type="match status" value="1"/>
</dbReference>
<dbReference type="Gene3D" id="6.10.340.10">
    <property type="match status" value="1"/>
</dbReference>
<evidence type="ECO:0000256" key="14">
    <source>
        <dbReference type="SAM" id="Phobius"/>
    </source>
</evidence>
<dbReference type="CDD" id="cd00075">
    <property type="entry name" value="HATPase"/>
    <property type="match status" value="1"/>
</dbReference>
<keyword evidence="10" id="KW-0067">ATP-binding</keyword>
<evidence type="ECO:0000259" key="16">
    <source>
        <dbReference type="PROSITE" id="PS50885"/>
    </source>
</evidence>
<dbReference type="CDD" id="cd06225">
    <property type="entry name" value="HAMP"/>
    <property type="match status" value="1"/>
</dbReference>
<dbReference type="Gene3D" id="3.30.565.10">
    <property type="entry name" value="Histidine kinase-like ATPase, C-terminal domain"/>
    <property type="match status" value="1"/>
</dbReference>
<evidence type="ECO:0000256" key="8">
    <source>
        <dbReference type="ARBA" id="ARBA00022741"/>
    </source>
</evidence>
<evidence type="ECO:0000256" key="11">
    <source>
        <dbReference type="ARBA" id="ARBA00022989"/>
    </source>
</evidence>
<dbReference type="PROSITE" id="PS50885">
    <property type="entry name" value="HAMP"/>
    <property type="match status" value="1"/>
</dbReference>
<keyword evidence="4" id="KW-1003">Cell membrane</keyword>
<evidence type="ECO:0000256" key="10">
    <source>
        <dbReference type="ARBA" id="ARBA00022840"/>
    </source>
</evidence>
<dbReference type="Pfam" id="PF02518">
    <property type="entry name" value="HATPase_c"/>
    <property type="match status" value="1"/>
</dbReference>
<sequence>MFLFNYLAIVGLMLAVIAVSLINMDFIMNHFIEKSPDFKQINSADLYSSSGELNGSWPEQYGGWLELVDEEGNIVAVEGEKLDDIVSYQNDRLFAEMDLYRSGHSTIYHAYSVAATSGETYVLLWKIPERTLNSILALGIFLFSLIVFLMTGLYFYTQYSVRQMKKPLQQIIDGIKKMERLHYGTRLDFEAEKEFAEIRDAFNGMAERLQQASADKEKAEIHKQNLLLHLSHDLKTPITSILGYSQLLLDHPLSDEKERRKYVQYIHGKSSYMSKLIQDLFELAKLDDHHLSLDLQVVNLTKWYQQAMAEFYTEIEHAGFRLRAEIPETPLYVMIDHMQMNRVVGNLISNALKYNPEGTELYVSCDKRAGSAVLSFGDNGVGFTEQEREELFMEFVRGTSANKDGTGLGLAICRKIIARHQGSIELVTSAKYPTLFHINLPLANGSEDVHSLRLI</sequence>
<evidence type="ECO:0000256" key="12">
    <source>
        <dbReference type="ARBA" id="ARBA00023012"/>
    </source>
</evidence>
<dbReference type="InterPro" id="IPR005467">
    <property type="entry name" value="His_kinase_dom"/>
</dbReference>
<dbReference type="EMBL" id="CP034248">
    <property type="protein sequence ID" value="AZK49100.1"/>
    <property type="molecule type" value="Genomic_DNA"/>
</dbReference>
<evidence type="ECO:0000256" key="13">
    <source>
        <dbReference type="ARBA" id="ARBA00023136"/>
    </source>
</evidence>
<protein>
    <recommendedName>
        <fullName evidence="3">histidine kinase</fullName>
        <ecNumber evidence="3">2.7.13.3</ecNumber>
    </recommendedName>
</protein>
<dbReference type="GO" id="GO:0005524">
    <property type="term" value="F:ATP binding"/>
    <property type="evidence" value="ECO:0007669"/>
    <property type="project" value="UniProtKB-KW"/>
</dbReference>
<proteinExistence type="predicted"/>
<evidence type="ECO:0000256" key="4">
    <source>
        <dbReference type="ARBA" id="ARBA00022475"/>
    </source>
</evidence>
<dbReference type="KEGG" id="plen:EIM92_16595"/>
<comment type="subcellular location">
    <subcellularLocation>
        <location evidence="2">Cell membrane</location>
        <topology evidence="2">Multi-pass membrane protein</topology>
    </subcellularLocation>
</comment>
<name>A0A3S8S1L0_9BACL</name>
<evidence type="ECO:0000256" key="2">
    <source>
        <dbReference type="ARBA" id="ARBA00004651"/>
    </source>
</evidence>
<evidence type="ECO:0000259" key="15">
    <source>
        <dbReference type="PROSITE" id="PS50109"/>
    </source>
</evidence>
<dbReference type="InterPro" id="IPR004358">
    <property type="entry name" value="Sig_transdc_His_kin-like_C"/>
</dbReference>
<keyword evidence="12" id="KW-0902">Two-component regulatory system</keyword>
<keyword evidence="11 14" id="KW-1133">Transmembrane helix</keyword>
<organism evidence="17 18">
    <name type="scientific">Paenibacillus lentus</name>
    <dbReference type="NCBI Taxonomy" id="1338368"/>
    <lineage>
        <taxon>Bacteria</taxon>
        <taxon>Bacillati</taxon>
        <taxon>Bacillota</taxon>
        <taxon>Bacilli</taxon>
        <taxon>Bacillales</taxon>
        <taxon>Paenibacillaceae</taxon>
        <taxon>Paenibacillus</taxon>
    </lineage>
</organism>
<dbReference type="InterPro" id="IPR050398">
    <property type="entry name" value="HssS/ArlS-like"/>
</dbReference>
<accession>A0A3S8S1L0</accession>
<feature type="transmembrane region" description="Helical" evidence="14">
    <location>
        <begin position="6"/>
        <end position="24"/>
    </location>
</feature>
<evidence type="ECO:0000256" key="5">
    <source>
        <dbReference type="ARBA" id="ARBA00022553"/>
    </source>
</evidence>
<dbReference type="SMART" id="SM00388">
    <property type="entry name" value="HisKA"/>
    <property type="match status" value="1"/>
</dbReference>
<dbReference type="Pfam" id="PF00512">
    <property type="entry name" value="HisKA"/>
    <property type="match status" value="1"/>
</dbReference>
<keyword evidence="8" id="KW-0547">Nucleotide-binding</keyword>
<reference evidence="17 18" key="1">
    <citation type="submission" date="2018-11" db="EMBL/GenBank/DDBJ databases">
        <title>Genome sequencing of Paenibacillus lentus DSM25539(T).</title>
        <authorList>
            <person name="Kook J.-K."/>
            <person name="Park S.-N."/>
            <person name="Lim Y.K."/>
        </authorList>
    </citation>
    <scope>NUCLEOTIDE SEQUENCE [LARGE SCALE GENOMIC DNA]</scope>
    <source>
        <strain evidence="17 18">DSM 25539</strain>
    </source>
</reference>
<dbReference type="SMART" id="SM00304">
    <property type="entry name" value="HAMP"/>
    <property type="match status" value="1"/>
</dbReference>
<dbReference type="SUPFAM" id="SSF55874">
    <property type="entry name" value="ATPase domain of HSP90 chaperone/DNA topoisomerase II/histidine kinase"/>
    <property type="match status" value="1"/>
</dbReference>
<dbReference type="SUPFAM" id="SSF47384">
    <property type="entry name" value="Homodimeric domain of signal transducing histidine kinase"/>
    <property type="match status" value="1"/>
</dbReference>
<evidence type="ECO:0000256" key="7">
    <source>
        <dbReference type="ARBA" id="ARBA00022692"/>
    </source>
</evidence>
<keyword evidence="5" id="KW-0597">Phosphoprotein</keyword>
<dbReference type="Proteomes" id="UP000273145">
    <property type="component" value="Chromosome"/>
</dbReference>
<dbReference type="AlphaFoldDB" id="A0A3S8S1L0"/>
<gene>
    <name evidence="17" type="ORF">EIM92_16595</name>
</gene>